<accession>A0A3B0VBN1</accession>
<gene>
    <name evidence="1" type="ORF">MNBD_DELTA02-912</name>
</gene>
<dbReference type="EMBL" id="UOEZ01000032">
    <property type="protein sequence ID" value="VAW35617.1"/>
    <property type="molecule type" value="Genomic_DNA"/>
</dbReference>
<organism evidence="1">
    <name type="scientific">hydrothermal vent metagenome</name>
    <dbReference type="NCBI Taxonomy" id="652676"/>
    <lineage>
        <taxon>unclassified sequences</taxon>
        <taxon>metagenomes</taxon>
        <taxon>ecological metagenomes</taxon>
    </lineage>
</organism>
<reference evidence="1" key="1">
    <citation type="submission" date="2018-06" db="EMBL/GenBank/DDBJ databases">
        <authorList>
            <person name="Zhirakovskaya E."/>
        </authorList>
    </citation>
    <scope>NUCLEOTIDE SEQUENCE</scope>
</reference>
<feature type="non-terminal residue" evidence="1">
    <location>
        <position position="115"/>
    </location>
</feature>
<proteinExistence type="predicted"/>
<protein>
    <submittedName>
        <fullName evidence="1">Uncharacterized protein</fullName>
    </submittedName>
</protein>
<dbReference type="AlphaFoldDB" id="A0A3B0VBN1"/>
<name>A0A3B0VBN1_9ZZZZ</name>
<evidence type="ECO:0000313" key="1">
    <source>
        <dbReference type="EMBL" id="VAW35617.1"/>
    </source>
</evidence>
<sequence length="115" mass="12887">MKKIFFLLALMLLCATTVFAAGRAVNSTGPYLFKAGKVKIYVPSPTDRFVEAGYVSSGFLWEIVRDKDQSNGLFVLKEDFNDVMDGVSNADIRYSDLSKYARIQIQDKDKDFSPA</sequence>